<dbReference type="GeneID" id="94841445"/>
<keyword evidence="2" id="KW-1185">Reference proteome</keyword>
<comment type="caution">
    <text evidence="1">The sequence shown here is derived from an EMBL/GenBank/DDBJ whole genome shotgun (WGS) entry which is preliminary data.</text>
</comment>
<name>A0A1J4JX78_9EUKA</name>
<dbReference type="RefSeq" id="XP_068356410.1">
    <property type="nucleotide sequence ID" value="XM_068506741.1"/>
</dbReference>
<dbReference type="AlphaFoldDB" id="A0A1J4JX78"/>
<dbReference type="VEuPathDB" id="TrichDB:TRFO_29364"/>
<sequence length="376" mass="41926">MFTRIAPQVTRPNHSLIFVKPQNPSDSLTPQPQNLPFSPLSFFQQTSKFSPILPTISGSMTSPTSAMSPRAPIVHFFVGDYGNAKVKTLTDQFVQILTDNGIDVYVEKYSTHQPGYQVRAASLSTLADFFYQIHSKTAGPGHVRLYEGGQPKRMTTEEAVATIWSNWRSKCGSLSSEEVDLLSKEKLIFLLKEFANIEPQNFDIASMQIQARDAIERGICVRPIADKLHSFESMLHDGRTKILTTKTMCSDWNKDKGQVLTKISPSQQVKGLSQPLKDVLVCVIEQTMKKVRAIIDILDKHYTPNTSHAFIEKSTMPFRMPTSEGSENKTGDGSSWKIMVESADEDRVGSVRIASYGDGYQSSEAISTPVIMLDDY</sequence>
<evidence type="ECO:0000313" key="2">
    <source>
        <dbReference type="Proteomes" id="UP000179807"/>
    </source>
</evidence>
<gene>
    <name evidence="1" type="ORF">TRFO_29364</name>
</gene>
<dbReference type="EMBL" id="MLAK01000833">
    <property type="protein sequence ID" value="OHT03274.1"/>
    <property type="molecule type" value="Genomic_DNA"/>
</dbReference>
<accession>A0A1J4JX78</accession>
<organism evidence="1 2">
    <name type="scientific">Tritrichomonas foetus</name>
    <dbReference type="NCBI Taxonomy" id="1144522"/>
    <lineage>
        <taxon>Eukaryota</taxon>
        <taxon>Metamonada</taxon>
        <taxon>Parabasalia</taxon>
        <taxon>Tritrichomonadida</taxon>
        <taxon>Tritrichomonadidae</taxon>
        <taxon>Tritrichomonas</taxon>
    </lineage>
</organism>
<dbReference type="OrthoDB" id="10263960at2759"/>
<reference evidence="1" key="1">
    <citation type="submission" date="2016-10" db="EMBL/GenBank/DDBJ databases">
        <authorList>
            <person name="Benchimol M."/>
            <person name="Almeida L.G."/>
            <person name="Vasconcelos A.T."/>
            <person name="Perreira-Neves A."/>
            <person name="Rosa I.A."/>
            <person name="Tasca T."/>
            <person name="Bogo M.R."/>
            <person name="de Souza W."/>
        </authorList>
    </citation>
    <scope>NUCLEOTIDE SEQUENCE [LARGE SCALE GENOMIC DNA]</scope>
    <source>
        <strain evidence="1">K</strain>
    </source>
</reference>
<evidence type="ECO:0000313" key="1">
    <source>
        <dbReference type="EMBL" id="OHT03274.1"/>
    </source>
</evidence>
<proteinExistence type="predicted"/>
<dbReference type="Proteomes" id="UP000179807">
    <property type="component" value="Unassembled WGS sequence"/>
</dbReference>
<protein>
    <submittedName>
        <fullName evidence="1">Uncharacterized protein</fullName>
    </submittedName>
</protein>